<organism evidence="4 5">
    <name type="scientific">Thalassotalea castellviae</name>
    <dbReference type="NCBI Taxonomy" id="3075612"/>
    <lineage>
        <taxon>Bacteria</taxon>
        <taxon>Pseudomonadati</taxon>
        <taxon>Pseudomonadota</taxon>
        <taxon>Gammaproteobacteria</taxon>
        <taxon>Alteromonadales</taxon>
        <taxon>Colwelliaceae</taxon>
        <taxon>Thalassotalea</taxon>
    </lineage>
</organism>
<keyword evidence="5" id="KW-1185">Reference proteome</keyword>
<dbReference type="NCBIfam" id="NF003560">
    <property type="entry name" value="PRK05244.1-1"/>
    <property type="match status" value="1"/>
</dbReference>
<evidence type="ECO:0000256" key="2">
    <source>
        <dbReference type="ARBA" id="ARBA00022517"/>
    </source>
</evidence>
<sequence>MSRKKKSRKPGIAPISANKEDRKKTVEVSNKRVKKKHGKAPGNRQQEAQVKQNKNAASKTNKDPRIGSKTPIVLTKAPMAEKQSTPKQTKASPIAAIRVVDNQQALEEELYEIEADARIQEILQKQDDEIALSEEEIDYFNLKMDRHSNLREQLGLDDDDELVSTEQANTEVDEDALWDKLDNNKFSDFE</sequence>
<comment type="caution">
    <text evidence="4">The sequence shown here is derived from an EMBL/GenBank/DDBJ whole genome shotgun (WGS) entry which is preliminary data.</text>
</comment>
<accession>A0ABU3A2Q7</accession>
<feature type="compositionally biased region" description="Polar residues" evidence="3">
    <location>
        <begin position="43"/>
        <end position="59"/>
    </location>
</feature>
<protein>
    <submittedName>
        <fullName evidence="4">Der GTPase-activating protein YihI</fullName>
    </submittedName>
</protein>
<proteinExistence type="predicted"/>
<name>A0ABU3A2Q7_9GAMM</name>
<keyword evidence="2" id="KW-0690">Ribosome biogenesis</keyword>
<reference evidence="4 5" key="1">
    <citation type="submission" date="2023-09" db="EMBL/GenBank/DDBJ databases">
        <authorList>
            <person name="Rey-Velasco X."/>
        </authorList>
    </citation>
    <scope>NUCLEOTIDE SEQUENCE [LARGE SCALE GENOMIC DNA]</scope>
    <source>
        <strain evidence="4 5">W431</strain>
    </source>
</reference>
<evidence type="ECO:0000313" key="4">
    <source>
        <dbReference type="EMBL" id="MDT0603842.1"/>
    </source>
</evidence>
<feature type="compositionally biased region" description="Polar residues" evidence="3">
    <location>
        <begin position="82"/>
        <end position="91"/>
    </location>
</feature>
<feature type="region of interest" description="Disordered" evidence="3">
    <location>
        <begin position="1"/>
        <end position="92"/>
    </location>
</feature>
<gene>
    <name evidence="4" type="primary">yihI</name>
    <name evidence="4" type="ORF">RM573_09570</name>
</gene>
<dbReference type="Proteomes" id="UP001266357">
    <property type="component" value="Unassembled WGS sequence"/>
</dbReference>
<dbReference type="Pfam" id="PF04220">
    <property type="entry name" value="YihI"/>
    <property type="match status" value="1"/>
</dbReference>
<evidence type="ECO:0000313" key="5">
    <source>
        <dbReference type="Proteomes" id="UP001266357"/>
    </source>
</evidence>
<evidence type="ECO:0000256" key="1">
    <source>
        <dbReference type="ARBA" id="ARBA00022468"/>
    </source>
</evidence>
<dbReference type="InterPro" id="IPR007336">
    <property type="entry name" value="YihI"/>
</dbReference>
<dbReference type="EMBL" id="JAVRIF010000004">
    <property type="protein sequence ID" value="MDT0603842.1"/>
    <property type="molecule type" value="Genomic_DNA"/>
</dbReference>
<dbReference type="RefSeq" id="WP_311580861.1">
    <property type="nucleotide sequence ID" value="NZ_JAVRIF010000004.1"/>
</dbReference>
<feature type="compositionally biased region" description="Basic and acidic residues" evidence="3">
    <location>
        <begin position="18"/>
        <end position="30"/>
    </location>
</feature>
<keyword evidence="1" id="KW-0343">GTPase activation</keyword>
<evidence type="ECO:0000256" key="3">
    <source>
        <dbReference type="SAM" id="MobiDB-lite"/>
    </source>
</evidence>